<reference evidence="8 12" key="3">
    <citation type="submission" date="2018-05" db="EMBL/GenBank/DDBJ databases">
        <title>Vancomycin-resistant Enterococcus faecium strain from Chelyabinsk, Russia.</title>
        <authorList>
            <person name="Gostev V."/>
            <person name="Goncharov A."/>
            <person name="Kolodzhieva V."/>
            <person name="Suvorov A."/>
            <person name="Sidorenko S."/>
            <person name="Zueva L."/>
        </authorList>
    </citation>
    <scope>NUCLEOTIDE SEQUENCE [LARGE SCALE GENOMIC DNA]</scope>
    <source>
        <strain evidence="8 12">20</strain>
    </source>
</reference>
<dbReference type="PANTHER" id="PTHR43649">
    <property type="entry name" value="ARABINOSE-BINDING PROTEIN-RELATED"/>
    <property type="match status" value="1"/>
</dbReference>
<evidence type="ECO:0000313" key="13">
    <source>
        <dbReference type="Proteomes" id="UP000289562"/>
    </source>
</evidence>
<gene>
    <name evidence="9" type="ORF">CYQ77_09280</name>
    <name evidence="8" type="ORF">DKP91_15990</name>
    <name evidence="10" type="ORF">DTPHA_603106</name>
    <name evidence="6" type="ORF">M3X98_13625</name>
    <name evidence="7" type="ORF">P6Z85_07310</name>
</gene>
<dbReference type="AlphaFoldDB" id="A0A1A7SY56"/>
<dbReference type="Gene3D" id="3.40.190.10">
    <property type="entry name" value="Periplasmic binding protein-like II"/>
    <property type="match status" value="1"/>
</dbReference>
<reference evidence="6" key="4">
    <citation type="submission" date="2022-05" db="EMBL/GenBank/DDBJ databases">
        <title>Draft genome sequences of Clostridium perfringens strains isolated from Peru.</title>
        <authorList>
            <person name="Hurtado R."/>
            <person name="Lima L."/>
            <person name="Sousa T."/>
            <person name="Jaiswal A.K."/>
            <person name="Tiwari S."/>
            <person name="Maturrano L."/>
            <person name="Brenig B."/>
            <person name="Azevedo V."/>
        </authorList>
    </citation>
    <scope>NUCLEOTIDE SEQUENCE</scope>
    <source>
        <strain evidence="6">CP4</strain>
    </source>
</reference>
<evidence type="ECO:0000313" key="14">
    <source>
        <dbReference type="Proteomes" id="UP001260956"/>
    </source>
</evidence>
<evidence type="ECO:0000256" key="4">
    <source>
        <dbReference type="ARBA" id="ARBA00022729"/>
    </source>
</evidence>
<protein>
    <submittedName>
        <fullName evidence="10">Extracellular solute-binding protein</fullName>
    </submittedName>
    <submittedName>
        <fullName evidence="7">Sugar ABC transporter substrate-binding protein</fullName>
    </submittedName>
</protein>
<evidence type="ECO:0000313" key="12">
    <source>
        <dbReference type="Proteomes" id="UP000249070"/>
    </source>
</evidence>
<dbReference type="EMBL" id="FKLM01000145">
    <property type="protein sequence ID" value="SAM54521.1"/>
    <property type="molecule type" value="Genomic_DNA"/>
</dbReference>
<dbReference type="CDD" id="cd13585">
    <property type="entry name" value="PBP2_TMBP_like"/>
    <property type="match status" value="1"/>
</dbReference>
<evidence type="ECO:0000256" key="2">
    <source>
        <dbReference type="ARBA" id="ARBA00008520"/>
    </source>
</evidence>
<evidence type="ECO:0000313" key="10">
    <source>
        <dbReference type="EMBL" id="SAM54521.1"/>
    </source>
</evidence>
<dbReference type="Proteomes" id="UP001141166">
    <property type="component" value="Unassembled WGS sequence"/>
</dbReference>
<dbReference type="EMBL" id="PJVH01000028">
    <property type="protein sequence ID" value="RXU86681.1"/>
    <property type="molecule type" value="Genomic_DNA"/>
</dbReference>
<feature type="chain" id="PRO_5044369508" evidence="5">
    <location>
        <begin position="22"/>
        <end position="419"/>
    </location>
</feature>
<dbReference type="PROSITE" id="PS51257">
    <property type="entry name" value="PROKAR_LIPOPROTEIN"/>
    <property type="match status" value="1"/>
</dbReference>
<dbReference type="EMBL" id="JARPTX010000020">
    <property type="protein sequence ID" value="MDT2369967.1"/>
    <property type="molecule type" value="Genomic_DNA"/>
</dbReference>
<evidence type="ECO:0000256" key="1">
    <source>
        <dbReference type="ARBA" id="ARBA00004196"/>
    </source>
</evidence>
<dbReference type="SUPFAM" id="SSF53850">
    <property type="entry name" value="Periplasmic binding protein-like II"/>
    <property type="match status" value="1"/>
</dbReference>
<dbReference type="Pfam" id="PF01547">
    <property type="entry name" value="SBP_bac_1"/>
    <property type="match status" value="1"/>
</dbReference>
<reference evidence="9 13" key="2">
    <citation type="submission" date="2017-12" db="EMBL/GenBank/DDBJ databases">
        <title>A pool of 800 enterococci isolated from chicken carcass rinse samples from New Zealand.</title>
        <authorList>
            <person name="Zhang J."/>
            <person name="Rogers L."/>
            <person name="Midwinter A."/>
            <person name="French N."/>
        </authorList>
    </citation>
    <scope>NUCLEOTIDE SEQUENCE [LARGE SCALE GENOMIC DNA]</scope>
    <source>
        <strain evidence="9 13">EN697</strain>
    </source>
</reference>
<dbReference type="InterPro" id="IPR006059">
    <property type="entry name" value="SBP"/>
</dbReference>
<dbReference type="RefSeq" id="WP_002293956.1">
    <property type="nucleotide sequence ID" value="NZ_AP022341.1"/>
</dbReference>
<reference evidence="10 11" key="1">
    <citation type="submission" date="2016-04" db="EMBL/GenBank/DDBJ databases">
        <authorList>
            <person name="Millard A."/>
        </authorList>
    </citation>
    <scope>NUCLEOTIDE SEQUENCE [LARGE SCALE GENOMIC DNA]</scope>
    <source>
        <strain evidence="10">Isolate 22</strain>
    </source>
</reference>
<dbReference type="EMBL" id="QHGU01000199">
    <property type="protein sequence ID" value="PZM52031.1"/>
    <property type="molecule type" value="Genomic_DNA"/>
</dbReference>
<comment type="similarity">
    <text evidence="2">Belongs to the bacterial solute-binding protein 1 family.</text>
</comment>
<evidence type="ECO:0000313" key="11">
    <source>
        <dbReference type="Proteomes" id="UP000183509"/>
    </source>
</evidence>
<dbReference type="Proteomes" id="UP000249070">
    <property type="component" value="Unassembled WGS sequence"/>
</dbReference>
<dbReference type="InterPro" id="IPR050490">
    <property type="entry name" value="Bact_solute-bd_prot1"/>
</dbReference>
<evidence type="ECO:0000313" key="7">
    <source>
        <dbReference type="EMBL" id="MDT2369967.1"/>
    </source>
</evidence>
<dbReference type="EMBL" id="JAMWMK010000036">
    <property type="protein sequence ID" value="MDC4249047.1"/>
    <property type="molecule type" value="Genomic_DNA"/>
</dbReference>
<proteinExistence type="inferred from homology"/>
<comment type="subcellular location">
    <subcellularLocation>
        <location evidence="1">Cell envelope</location>
    </subcellularLocation>
</comment>
<feature type="signal peptide" evidence="5">
    <location>
        <begin position="1"/>
        <end position="21"/>
    </location>
</feature>
<reference evidence="7" key="5">
    <citation type="submission" date="2023-03" db="EMBL/GenBank/DDBJ databases">
        <authorList>
            <person name="Shen W."/>
            <person name="Cai J."/>
        </authorList>
    </citation>
    <scope>NUCLEOTIDE SEQUENCE</scope>
    <source>
        <strain evidence="7">B1010-2</strain>
    </source>
</reference>
<keyword evidence="4 5" id="KW-0732">Signal</keyword>
<evidence type="ECO:0000313" key="8">
    <source>
        <dbReference type="EMBL" id="PZM52031.1"/>
    </source>
</evidence>
<comment type="caution">
    <text evidence="7">The sequence shown here is derived from an EMBL/GenBank/DDBJ whole genome shotgun (WGS) entry which is preliminary data.</text>
</comment>
<keyword evidence="3" id="KW-0813">Transport</keyword>
<sequence length="419" mass="47478">MKRWKKMMIGSIVLGMSLVFGACGNQEDSSEESANEITVSTWNYETTPEFKALFEAFEKKTGIKVKAVDIASDDYDTKLTTMLSSGDTTDVLTMKNLLSYSNYALRDQLVDQTERIRELDTDAAEETYEMYDIDGKTYALPYRTDFWVLYYNKKMFDDAGIEYPKNLTWDEYEDLAKKLSKNDGQVYGAYQHIWRSTIQAIAAAQNEANLVEPDYQYMTDYYDRALRMQKEGAQMDFGTAKSTKVTYQSQFEEQKAAMMYMGTWYMAGILANKEASKTEVEWGITAIPQKKKGESVTTFGSPTAFAVNKNSKKQKAAQEFIEFAASEEGAKVLAGVGVVPSYRTDEIDQLYFNLAGMPTDEISKKAFSPDEIKLEFPIDTYGPAIDKILQEEYDLVLVGDETPEKGTVNMEKRVAAEKE</sequence>
<dbReference type="Proteomes" id="UP001260956">
    <property type="component" value="Unassembled WGS sequence"/>
</dbReference>
<accession>A0A1A7SY56</accession>
<dbReference type="GO" id="GO:0030313">
    <property type="term" value="C:cell envelope"/>
    <property type="evidence" value="ECO:0007669"/>
    <property type="project" value="UniProtKB-SubCell"/>
</dbReference>
<dbReference type="Proteomes" id="UP000289562">
    <property type="component" value="Unassembled WGS sequence"/>
</dbReference>
<organism evidence="7 14">
    <name type="scientific">Enterococcus faecium</name>
    <name type="common">Streptococcus faecium</name>
    <dbReference type="NCBI Taxonomy" id="1352"/>
    <lineage>
        <taxon>Bacteria</taxon>
        <taxon>Bacillati</taxon>
        <taxon>Bacillota</taxon>
        <taxon>Bacilli</taxon>
        <taxon>Lactobacillales</taxon>
        <taxon>Enterococcaceae</taxon>
        <taxon>Enterococcus</taxon>
    </lineage>
</organism>
<evidence type="ECO:0000313" key="6">
    <source>
        <dbReference type="EMBL" id="MDC4249047.1"/>
    </source>
</evidence>
<evidence type="ECO:0000313" key="9">
    <source>
        <dbReference type="EMBL" id="RXU86681.1"/>
    </source>
</evidence>
<dbReference type="PANTHER" id="PTHR43649:SF31">
    <property type="entry name" value="SN-GLYCEROL-3-PHOSPHATE-BINDING PERIPLASMIC PROTEIN UGPB"/>
    <property type="match status" value="1"/>
</dbReference>
<evidence type="ECO:0000256" key="5">
    <source>
        <dbReference type="SAM" id="SignalP"/>
    </source>
</evidence>
<evidence type="ECO:0000256" key="3">
    <source>
        <dbReference type="ARBA" id="ARBA00022448"/>
    </source>
</evidence>
<name>A0A1A7SY56_ENTFC</name>
<dbReference type="Proteomes" id="UP000183509">
    <property type="component" value="Unassembled WGS sequence"/>
</dbReference>